<evidence type="ECO:0000313" key="3">
    <source>
        <dbReference type="Proteomes" id="UP000000333"/>
    </source>
</evidence>
<dbReference type="Proteomes" id="UP000000333">
    <property type="component" value="Chromosome"/>
</dbReference>
<feature type="domain" description="Ppx/GppA phosphatase N-terminal" evidence="1">
    <location>
        <begin position="18"/>
        <end position="296"/>
    </location>
</feature>
<protein>
    <submittedName>
        <fullName evidence="2">Ppx/GppA phosphatase</fullName>
    </submittedName>
</protein>
<dbReference type="Pfam" id="PF02541">
    <property type="entry name" value="Ppx-GppA"/>
    <property type="match status" value="1"/>
</dbReference>
<keyword evidence="3" id="KW-1185">Reference proteome</keyword>
<evidence type="ECO:0000313" key="2">
    <source>
        <dbReference type="EMBL" id="ADK68789.1"/>
    </source>
</evidence>
<organism evidence="2 3">
    <name type="scientific">Olsenella uli (strain ATCC 49627 / DSM 7084 / CCUG 31166 / CIP 109912 / JCM 12494 / LMG 11480 / NCIMB 702895 / VPI D76D-27C)</name>
    <name type="common">Lactobacillus uli</name>
    <dbReference type="NCBI Taxonomy" id="633147"/>
    <lineage>
        <taxon>Bacteria</taxon>
        <taxon>Bacillati</taxon>
        <taxon>Actinomycetota</taxon>
        <taxon>Coriobacteriia</taxon>
        <taxon>Coriobacteriales</taxon>
        <taxon>Atopobiaceae</taxon>
        <taxon>Olsenella</taxon>
    </lineage>
</organism>
<dbReference type="PATRIC" id="fig|633147.7.peg.1405"/>
<reference evidence="2 3" key="1">
    <citation type="journal article" date="2010" name="Stand. Genomic Sci.">
        <title>Complete genome sequence of Olsenella uli type strain (VPI D76D-27C).</title>
        <authorList>
            <person name="Goker M."/>
            <person name="Held B."/>
            <person name="Lucas S."/>
            <person name="Nolan M."/>
            <person name="Yasawong M."/>
            <person name="Glavina Del Rio T."/>
            <person name="Tice H."/>
            <person name="Cheng J.F."/>
            <person name="Bruce D."/>
            <person name="Detter J.C."/>
            <person name="Tapia R."/>
            <person name="Han C."/>
            <person name="Goodwin L."/>
            <person name="Pitluck S."/>
            <person name="Liolios K."/>
            <person name="Ivanova N."/>
            <person name="Mavromatis K."/>
            <person name="Mikhailova N."/>
            <person name="Pati A."/>
            <person name="Chen A."/>
            <person name="Palaniappan K."/>
            <person name="Land M."/>
            <person name="Hauser L."/>
            <person name="Chang Y.J."/>
            <person name="Jeffries C.D."/>
            <person name="Rohde M."/>
            <person name="Sikorski J."/>
            <person name="Pukall R."/>
            <person name="Woyke T."/>
            <person name="Bristow J."/>
            <person name="Eisen J.A."/>
            <person name="Markowitz V."/>
            <person name="Hugenholtz P."/>
            <person name="Kyrpides N.C."/>
            <person name="Klenk H.P."/>
            <person name="Lapidus A."/>
        </authorList>
    </citation>
    <scope>NUCLEOTIDE SEQUENCE [LARGE SCALE GENOMIC DNA]</scope>
    <source>
        <strain evidence="3">ATCC 49627 / DSM 7084 / CIP 109912 / JCM 12494 / NCIMB 702895 / VPI D76D-27C</strain>
    </source>
</reference>
<dbReference type="InterPro" id="IPR043129">
    <property type="entry name" value="ATPase_NBD"/>
</dbReference>
<dbReference type="Gene3D" id="3.30.420.40">
    <property type="match status" value="1"/>
</dbReference>
<dbReference type="SUPFAM" id="SSF53067">
    <property type="entry name" value="Actin-like ATPase domain"/>
    <property type="match status" value="2"/>
</dbReference>
<name>E1QXD6_OLSUV</name>
<dbReference type="InterPro" id="IPR003695">
    <property type="entry name" value="Ppx_GppA_N"/>
</dbReference>
<dbReference type="KEGG" id="ols:Olsu_1700"/>
<dbReference type="CDD" id="cd24054">
    <property type="entry name" value="ASKHA_NBD_AaPPX-GppA_MtPPX2-like"/>
    <property type="match status" value="1"/>
</dbReference>
<dbReference type="HOGENOM" id="CLU_025908_1_2_11"/>
<dbReference type="InterPro" id="IPR050273">
    <property type="entry name" value="GppA/Ppx_hydrolase"/>
</dbReference>
<evidence type="ECO:0000259" key="1">
    <source>
        <dbReference type="Pfam" id="PF02541"/>
    </source>
</evidence>
<dbReference type="STRING" id="633147.Olsu_1700"/>
<accession>E1QXD6</accession>
<dbReference type="EMBL" id="CP002106">
    <property type="protein sequence ID" value="ADK68789.1"/>
    <property type="molecule type" value="Genomic_DNA"/>
</dbReference>
<dbReference type="GeneID" id="78513079"/>
<proteinExistence type="predicted"/>
<dbReference type="PANTHER" id="PTHR30005">
    <property type="entry name" value="EXOPOLYPHOSPHATASE"/>
    <property type="match status" value="1"/>
</dbReference>
<sequence length="328" mass="34022">MERVAVIDIGTVTARLAIADVDGEHVARLLKQSTICNLGEGLTQTGRISDVAAERVLSCVDAYLACAREAGAPVACCTLTSAARDAGNSDALLARLVQRGLDAQVIAGSLEGSLTFLGVARDFIGRRILVADSGGGSTELAAGTLSGAGLALDAVCSVDVGCRRVTERFLSRNDPPLPQDVDAARSFVAELFSDALAKGSVLTSAPERLVVTGGTVTSLVAIDEELEPYDSRRVHLSDLSRATVEGMAHRLATLTVAERSRLAGLQPQRASVILGGAVVVAELMAQASFDVLTVSESDLLFGLSLCVAAAVRGGGCPLPWRPRLSSLR</sequence>
<gene>
    <name evidence="2" type="ordered locus">Olsu_1700</name>
</gene>
<dbReference type="GO" id="GO:0016462">
    <property type="term" value="F:pyrophosphatase activity"/>
    <property type="evidence" value="ECO:0007669"/>
    <property type="project" value="TreeGrafter"/>
</dbReference>
<dbReference type="AlphaFoldDB" id="E1QXD6"/>
<dbReference type="Gene3D" id="3.30.420.150">
    <property type="entry name" value="Exopolyphosphatase. Domain 2"/>
    <property type="match status" value="1"/>
</dbReference>
<dbReference type="RefSeq" id="WP_013252540.1">
    <property type="nucleotide sequence ID" value="NC_014363.1"/>
</dbReference>
<dbReference type="eggNOG" id="COG0248">
    <property type="taxonomic scope" value="Bacteria"/>
</dbReference>
<dbReference type="OrthoDB" id="9793035at2"/>
<dbReference type="PANTHER" id="PTHR30005:SF13">
    <property type="entry name" value="EXOPOLYPHOSPHATASE 2"/>
    <property type="match status" value="1"/>
</dbReference>